<dbReference type="InterPro" id="IPR036390">
    <property type="entry name" value="WH_DNA-bd_sf"/>
</dbReference>
<feature type="compositionally biased region" description="Polar residues" evidence="4">
    <location>
        <begin position="1"/>
        <end position="10"/>
    </location>
</feature>
<accession>A0A1Y5T9Q3</accession>
<dbReference type="EMBL" id="FWFO01000002">
    <property type="protein sequence ID" value="SLN58837.1"/>
    <property type="molecule type" value="Genomic_DNA"/>
</dbReference>
<keyword evidence="2" id="KW-0238">DNA-binding</keyword>
<feature type="region of interest" description="Disordered" evidence="4">
    <location>
        <begin position="1"/>
        <end position="23"/>
    </location>
</feature>
<keyword evidence="1" id="KW-0805">Transcription regulation</keyword>
<evidence type="ECO:0000313" key="7">
    <source>
        <dbReference type="Proteomes" id="UP000193077"/>
    </source>
</evidence>
<organism evidence="6 7">
    <name type="scientific">Falsiruegeria litorea R37</name>
    <dbReference type="NCBI Taxonomy" id="1200284"/>
    <lineage>
        <taxon>Bacteria</taxon>
        <taxon>Pseudomonadati</taxon>
        <taxon>Pseudomonadota</taxon>
        <taxon>Alphaproteobacteria</taxon>
        <taxon>Rhodobacterales</taxon>
        <taxon>Roseobacteraceae</taxon>
        <taxon>Falsiruegeria</taxon>
    </lineage>
</organism>
<keyword evidence="3" id="KW-0804">Transcription</keyword>
<evidence type="ECO:0000256" key="4">
    <source>
        <dbReference type="SAM" id="MobiDB-lite"/>
    </source>
</evidence>
<evidence type="ECO:0000259" key="5">
    <source>
        <dbReference type="PROSITE" id="PS50995"/>
    </source>
</evidence>
<dbReference type="Gene3D" id="1.10.10.10">
    <property type="entry name" value="Winged helix-like DNA-binding domain superfamily/Winged helix DNA-binding domain"/>
    <property type="match status" value="1"/>
</dbReference>
<evidence type="ECO:0000256" key="1">
    <source>
        <dbReference type="ARBA" id="ARBA00023015"/>
    </source>
</evidence>
<dbReference type="PROSITE" id="PS01117">
    <property type="entry name" value="HTH_MARR_1"/>
    <property type="match status" value="1"/>
</dbReference>
<sequence>MYMSDSTDLQLTEGGASGARVPLSDLRPEDFPKGMSVLAVSVFRLSRLLKAQVTRVVSQDKDINLVSWRILVGLRATSSATQRELVDFTKAEQAQLSRVLRQMEERGLIEAKPDPNDRRARVFTMTAKGKEKFQALLPFVADFADAVDTALDDVEKRQFFEMCEKIAHASRVAGKVRQ</sequence>
<keyword evidence="7" id="KW-1185">Reference proteome</keyword>
<dbReference type="InterPro" id="IPR000835">
    <property type="entry name" value="HTH_MarR-typ"/>
</dbReference>
<proteinExistence type="predicted"/>
<evidence type="ECO:0000313" key="6">
    <source>
        <dbReference type="EMBL" id="SLN58837.1"/>
    </source>
</evidence>
<dbReference type="InterPro" id="IPR039422">
    <property type="entry name" value="MarR/SlyA-like"/>
</dbReference>
<dbReference type="InterPro" id="IPR023187">
    <property type="entry name" value="Tscrpt_reg_MarR-type_CS"/>
</dbReference>
<dbReference type="SUPFAM" id="SSF46785">
    <property type="entry name" value="Winged helix' DNA-binding domain"/>
    <property type="match status" value="1"/>
</dbReference>
<name>A0A1Y5T9Q3_9RHOB</name>
<protein>
    <submittedName>
        <fullName evidence="6">HTH-type transcriptional repressor NicR</fullName>
    </submittedName>
</protein>
<dbReference type="GO" id="GO:0006950">
    <property type="term" value="P:response to stress"/>
    <property type="evidence" value="ECO:0007669"/>
    <property type="project" value="TreeGrafter"/>
</dbReference>
<dbReference type="AlphaFoldDB" id="A0A1Y5T9Q3"/>
<evidence type="ECO:0000256" key="3">
    <source>
        <dbReference type="ARBA" id="ARBA00023163"/>
    </source>
</evidence>
<dbReference type="Pfam" id="PF01047">
    <property type="entry name" value="MarR"/>
    <property type="match status" value="1"/>
</dbReference>
<dbReference type="OrthoDB" id="7867469at2"/>
<dbReference type="InterPro" id="IPR036388">
    <property type="entry name" value="WH-like_DNA-bd_sf"/>
</dbReference>
<dbReference type="PROSITE" id="PS50995">
    <property type="entry name" value="HTH_MARR_2"/>
    <property type="match status" value="1"/>
</dbReference>
<dbReference type="GO" id="GO:0003677">
    <property type="term" value="F:DNA binding"/>
    <property type="evidence" value="ECO:0007669"/>
    <property type="project" value="UniProtKB-KW"/>
</dbReference>
<reference evidence="6 7" key="1">
    <citation type="submission" date="2017-03" db="EMBL/GenBank/DDBJ databases">
        <authorList>
            <person name="Afonso C.L."/>
            <person name="Miller P.J."/>
            <person name="Scott M.A."/>
            <person name="Spackman E."/>
            <person name="Goraichik I."/>
            <person name="Dimitrov K.M."/>
            <person name="Suarez D.L."/>
            <person name="Swayne D.E."/>
        </authorList>
    </citation>
    <scope>NUCLEOTIDE SEQUENCE [LARGE SCALE GENOMIC DNA]</scope>
    <source>
        <strain evidence="6 7">CECT 7639</strain>
    </source>
</reference>
<feature type="domain" description="HTH marR-type" evidence="5">
    <location>
        <begin position="35"/>
        <end position="168"/>
    </location>
</feature>
<dbReference type="SMART" id="SM00347">
    <property type="entry name" value="HTH_MARR"/>
    <property type="match status" value="1"/>
</dbReference>
<dbReference type="Proteomes" id="UP000193077">
    <property type="component" value="Unassembled WGS sequence"/>
</dbReference>
<gene>
    <name evidence="6" type="primary">nicR_2</name>
    <name evidence="6" type="ORF">TRL7639_03264</name>
</gene>
<dbReference type="PANTHER" id="PTHR33164">
    <property type="entry name" value="TRANSCRIPTIONAL REGULATOR, MARR FAMILY"/>
    <property type="match status" value="1"/>
</dbReference>
<dbReference type="GO" id="GO:0003700">
    <property type="term" value="F:DNA-binding transcription factor activity"/>
    <property type="evidence" value="ECO:0007669"/>
    <property type="project" value="InterPro"/>
</dbReference>
<evidence type="ECO:0000256" key="2">
    <source>
        <dbReference type="ARBA" id="ARBA00023125"/>
    </source>
</evidence>
<dbReference type="PANTHER" id="PTHR33164:SF64">
    <property type="entry name" value="TRANSCRIPTIONAL REGULATOR SLYA"/>
    <property type="match status" value="1"/>
</dbReference>